<dbReference type="InterPro" id="IPR050155">
    <property type="entry name" value="HAD-like_hydrolase_sf"/>
</dbReference>
<dbReference type="AlphaFoldDB" id="A0A1M7PL35"/>
<dbReference type="GO" id="GO:0008967">
    <property type="term" value="F:phosphoglycolate phosphatase activity"/>
    <property type="evidence" value="ECO:0007669"/>
    <property type="project" value="TreeGrafter"/>
</dbReference>
<dbReference type="Proteomes" id="UP000184111">
    <property type="component" value="Unassembled WGS sequence"/>
</dbReference>
<dbReference type="NCBIfam" id="TIGR01509">
    <property type="entry name" value="HAD-SF-IA-v3"/>
    <property type="match status" value="1"/>
</dbReference>
<dbReference type="SFLD" id="SFLDG01129">
    <property type="entry name" value="C1.5:_HAD__Beta-PGM__Phosphata"/>
    <property type="match status" value="1"/>
</dbReference>
<proteinExistence type="predicted"/>
<dbReference type="InterPro" id="IPR041492">
    <property type="entry name" value="HAD_2"/>
</dbReference>
<sequence>MTTTGTPDGDDGGAVLFDVDGTLMDTVYLHTVAWSEALRQQGFRVPMARIHRCIGMGSDHLLDALLSEERDRDGDEALSAAHDTLYAQHWSRLAPLPGASDLLRACATRGWRVVLASSAKKKEAEVMMRALDADDAITAVTTASDVSSSKPAPDLVQQALDKAGVPAERAVFVGDAAWDGKAARKAGVRCLGVLTGGWSREELHEAGMEVVYDSPSELLGRLDDSFLAVPPGWA</sequence>
<dbReference type="STRING" id="310782.SAMN05216499_12414"/>
<dbReference type="SFLD" id="SFLDG01135">
    <property type="entry name" value="C1.5.6:_HAD__Beta-PGM__Phospha"/>
    <property type="match status" value="1"/>
</dbReference>
<dbReference type="Pfam" id="PF13419">
    <property type="entry name" value="HAD_2"/>
    <property type="match status" value="1"/>
</dbReference>
<dbReference type="InterPro" id="IPR036412">
    <property type="entry name" value="HAD-like_sf"/>
</dbReference>
<dbReference type="Gene3D" id="3.40.50.1000">
    <property type="entry name" value="HAD superfamily/HAD-like"/>
    <property type="match status" value="1"/>
</dbReference>
<dbReference type="OrthoDB" id="9793014at2"/>
<dbReference type="InterPro" id="IPR023198">
    <property type="entry name" value="PGP-like_dom2"/>
</dbReference>
<evidence type="ECO:0000313" key="2">
    <source>
        <dbReference type="Proteomes" id="UP000184111"/>
    </source>
</evidence>
<dbReference type="EMBL" id="FRBI01000024">
    <property type="protein sequence ID" value="SHN17736.1"/>
    <property type="molecule type" value="Genomic_DNA"/>
</dbReference>
<gene>
    <name evidence="1" type="ORF">SAMN05216499_12414</name>
</gene>
<accession>A0A1M7PL35</accession>
<dbReference type="InterPro" id="IPR006439">
    <property type="entry name" value="HAD-SF_hydro_IA"/>
</dbReference>
<name>A0A1M7PL35_9ACTN</name>
<organism evidence="1 2">
    <name type="scientific">Actinacidiphila paucisporea</name>
    <dbReference type="NCBI Taxonomy" id="310782"/>
    <lineage>
        <taxon>Bacteria</taxon>
        <taxon>Bacillati</taxon>
        <taxon>Actinomycetota</taxon>
        <taxon>Actinomycetes</taxon>
        <taxon>Kitasatosporales</taxon>
        <taxon>Streptomycetaceae</taxon>
        <taxon>Actinacidiphila</taxon>
    </lineage>
</organism>
<dbReference type="NCBIfam" id="TIGR01549">
    <property type="entry name" value="HAD-SF-IA-v1"/>
    <property type="match status" value="1"/>
</dbReference>
<dbReference type="GO" id="GO:0005829">
    <property type="term" value="C:cytosol"/>
    <property type="evidence" value="ECO:0007669"/>
    <property type="project" value="TreeGrafter"/>
</dbReference>
<keyword evidence="2" id="KW-1185">Reference proteome</keyword>
<dbReference type="SUPFAM" id="SSF56784">
    <property type="entry name" value="HAD-like"/>
    <property type="match status" value="1"/>
</dbReference>
<dbReference type="RefSeq" id="WP_073501753.1">
    <property type="nucleotide sequence ID" value="NZ_FRBI01000024.1"/>
</dbReference>
<dbReference type="Gene3D" id="1.10.150.240">
    <property type="entry name" value="Putative phosphatase, domain 2"/>
    <property type="match status" value="1"/>
</dbReference>
<dbReference type="SFLD" id="SFLDS00003">
    <property type="entry name" value="Haloacid_Dehalogenase"/>
    <property type="match status" value="1"/>
</dbReference>
<dbReference type="InterPro" id="IPR023214">
    <property type="entry name" value="HAD_sf"/>
</dbReference>
<evidence type="ECO:0000313" key="1">
    <source>
        <dbReference type="EMBL" id="SHN17736.1"/>
    </source>
</evidence>
<dbReference type="GO" id="GO:0006281">
    <property type="term" value="P:DNA repair"/>
    <property type="evidence" value="ECO:0007669"/>
    <property type="project" value="TreeGrafter"/>
</dbReference>
<reference evidence="1 2" key="1">
    <citation type="submission" date="2016-11" db="EMBL/GenBank/DDBJ databases">
        <authorList>
            <person name="Jaros S."/>
            <person name="Januszkiewicz K."/>
            <person name="Wedrychowicz H."/>
        </authorList>
    </citation>
    <scope>NUCLEOTIDE SEQUENCE [LARGE SCALE GENOMIC DNA]</scope>
    <source>
        <strain evidence="1 2">CGMCC 4.2025</strain>
    </source>
</reference>
<dbReference type="PANTHER" id="PTHR43434">
    <property type="entry name" value="PHOSPHOGLYCOLATE PHOSPHATASE"/>
    <property type="match status" value="1"/>
</dbReference>
<dbReference type="PANTHER" id="PTHR43434:SF16">
    <property type="entry name" value="BLL8046 PROTEIN"/>
    <property type="match status" value="1"/>
</dbReference>
<protein>
    <submittedName>
        <fullName evidence="1">Haloacid dehalogenase superfamily, subfamily IA, variant 3 with third motif having DD or ED/haloacid dehalogenase superfamily, subfamily IA, variant 1 with third motif having Dx(3-4)D or Dx(3-4)E</fullName>
    </submittedName>
</protein>